<dbReference type="AlphaFoldDB" id="D7DRC6"/>
<dbReference type="EMBL" id="CP002057">
    <property type="protein sequence ID" value="ADI35686.1"/>
    <property type="molecule type" value="Genomic_DNA"/>
</dbReference>
<dbReference type="KEGG" id="mvo:Mvol_0026"/>
<dbReference type="EMBL" id="CP002057">
    <property type="protein sequence ID" value="ADI35746.1"/>
    <property type="molecule type" value="Genomic_DNA"/>
</dbReference>
<keyword evidence="1" id="KW-0812">Transmembrane</keyword>
<evidence type="ECO:0000313" key="3">
    <source>
        <dbReference type="EMBL" id="ADI35746.1"/>
    </source>
</evidence>
<dbReference type="HOGENOM" id="CLU_1451439_0_0_2"/>
<dbReference type="InParanoid" id="D7DRC6"/>
<evidence type="ECO:0000313" key="2">
    <source>
        <dbReference type="EMBL" id="ADI35686.1"/>
    </source>
</evidence>
<keyword evidence="4" id="KW-1185">Reference proteome</keyword>
<sequence length="186" mass="21791">MVRGPLLEKSLKTKKKQKNRKNSTYTSIFILIICFSLLPPFLISFCGCIDNSSNKISSYIYEINISDDNQNLKNNEYSEYNNHNNHNNHNEYKKYLLNLTFYDNEKVNIYLKDLNDNKSNQIQIPYKFENKSNKYIISYLLKDTGEGIDINVQIDKNTGTLNLKSDYLLKKGIFSNETKFNVLKVE</sequence>
<protein>
    <submittedName>
        <fullName evidence="2">Uncharacterized protein</fullName>
    </submittedName>
</protein>
<gene>
    <name evidence="2" type="ordered locus">Mvol_0026</name>
    <name evidence="3" type="ordered locus">Mvol_0086</name>
</gene>
<reference evidence="2 4" key="1">
    <citation type="submission" date="2010-05" db="EMBL/GenBank/DDBJ databases">
        <title>Complete sequence of Methanococcus voltae A3.</title>
        <authorList>
            <consortium name="US DOE Joint Genome Institute"/>
            <person name="Lucas S."/>
            <person name="Copeland A."/>
            <person name="Lapidus A."/>
            <person name="Cheng J.-F."/>
            <person name="Bruce D."/>
            <person name="Goodwin L."/>
            <person name="Pitluck S."/>
            <person name="Lowry S."/>
            <person name="Clum A."/>
            <person name="Land M."/>
            <person name="Hauser L."/>
            <person name="Kyrpides N."/>
            <person name="Mikhailova N."/>
            <person name="Whitman W.B."/>
            <person name="Woyke T."/>
        </authorList>
    </citation>
    <scope>NUCLEOTIDE SEQUENCE [LARGE SCALE GENOMIC DNA]</scope>
    <source>
        <strain evidence="2">A3</strain>
        <strain evidence="4">ATCC BAA-1334 / A3</strain>
    </source>
</reference>
<proteinExistence type="predicted"/>
<keyword evidence="1" id="KW-1133">Transmembrane helix</keyword>
<accession>D7DRC6</accession>
<feature type="transmembrane region" description="Helical" evidence="1">
    <location>
        <begin position="24"/>
        <end position="45"/>
    </location>
</feature>
<dbReference type="OrthoDB" id="375783at2157"/>
<organism evidence="2 4">
    <name type="scientific">Methanococcus voltae (strain ATCC BAA-1334 / A3)</name>
    <dbReference type="NCBI Taxonomy" id="456320"/>
    <lineage>
        <taxon>Archaea</taxon>
        <taxon>Methanobacteriati</taxon>
        <taxon>Methanobacteriota</taxon>
        <taxon>Methanomada group</taxon>
        <taxon>Methanococci</taxon>
        <taxon>Methanococcales</taxon>
        <taxon>Methanococcaceae</taxon>
        <taxon>Methanococcus</taxon>
    </lineage>
</organism>
<evidence type="ECO:0000313" key="4">
    <source>
        <dbReference type="Proteomes" id="UP000007722"/>
    </source>
</evidence>
<dbReference type="KEGG" id="mvo:Mvol_0086"/>
<name>D7DRC6_METV3</name>
<dbReference type="Proteomes" id="UP000007722">
    <property type="component" value="Chromosome"/>
</dbReference>
<evidence type="ECO:0000256" key="1">
    <source>
        <dbReference type="SAM" id="Phobius"/>
    </source>
</evidence>
<keyword evidence="1" id="KW-0472">Membrane</keyword>